<evidence type="ECO:0000256" key="1">
    <source>
        <dbReference type="ARBA" id="ARBA00022450"/>
    </source>
</evidence>
<dbReference type="Gene3D" id="3.40.50.12780">
    <property type="entry name" value="N-terminal domain of ligase-like"/>
    <property type="match status" value="1"/>
</dbReference>
<evidence type="ECO:0000313" key="6">
    <source>
        <dbReference type="Proteomes" id="UP000292702"/>
    </source>
</evidence>
<dbReference type="InterPro" id="IPR000873">
    <property type="entry name" value="AMP-dep_synth/lig_dom"/>
</dbReference>
<sequence length="1029" mass="114727">MIPELFDWNGEHNPNHPLFVYDDVQGNTTITWSQAVRIIHQAARYVAEHSKLSSQGDQAHSPVVAVLATSDTVTYFCTIIGIMRAGFTVFAMSPRNSAEAVAHLLSKTDSQFMLVSSEPSMVSLAEAALKIMRTSGKAPPMGRMPEYDNLYSAAMNVNFMPYPNVKHDVDSIALILHSSGSTAFPKPIFWKHRSLLQRCWVPYHGRVDLAGVTVGWHVMPLYHGMGSLGFFFSSGSGMTMAVFKPQSPATVPTAENFFESVRSSRCEMVCCVPTFLEQWSADPRKVGYLSKMRGVMFGGGPMSKQAGDSLAQAGVNLYLVYGLTECSVVNVCLSEKLGLDWEYMQISAHVPHDFVDQGQNTAELVLLAGEHWKPQVINAKHNGHDAYATSDLFIRHHKRPGFWKLFGRKDDQIMLSTGEKTNPGPLESILNTDLRIRDSIMFGRGRFQNGVLIEPRPEFAFDPKDTSKLEEFKDAVWPTFERMNEYAPKHSRVFKEMILVASPAKPLKYTPKGTPRRPVILSDYDTEINALYETLETAVQPHAPKITGWTETSVTRFIRETVEEIMHASIGDRDDIFQHGCDSLQATWIRNKALRALRASQPGTDVDLPSNFVFQAPSIAAMSKTMLQIVNQAADKPSDAARTSELQEMVAKFTFAFPQRPANLVRRPDDGDVVFVTGTTGGFGCNILAQLSHDPSVKKIYAVNRPSKDPVLRQVNAMEKQGLLEDCLRNAKFELVEGDLSLPNFGLDVVTYHQSFERSLQGVRNLVEFSLASSFSEPPQILFVSSVGIFRNPESSPPHKEEPIKNPGVAVGTGYAESKWAAEQILSAATEETGLRTLSVRIGQLCGDRNGHWNEKEWFPSIVKSALYVGCLPDVPKPGLVSWIPSYEGAKAIIGMRNTTEPILHLVNPHPVPFRTFLEPLAFALNVSLVPYDQWLSLLQDELKDSSMSEVEHMTRNPALRLLDYYNSRWRNDGTNMDLDTTKAVKVSPSMMEMPLDAGFVDRWLTSWRKSGFLPGDDRAVDERKSLLP</sequence>
<evidence type="ECO:0000313" key="5">
    <source>
        <dbReference type="EMBL" id="TCD63425.1"/>
    </source>
</evidence>
<dbReference type="Gene3D" id="3.40.50.720">
    <property type="entry name" value="NAD(P)-binding Rossmann-like Domain"/>
    <property type="match status" value="1"/>
</dbReference>
<dbReference type="Proteomes" id="UP000292702">
    <property type="component" value="Unassembled WGS sequence"/>
</dbReference>
<protein>
    <submittedName>
        <fullName evidence="5">Putative NRPS-like protein biosynthetic cluster</fullName>
    </submittedName>
</protein>
<dbReference type="PANTHER" id="PTHR43439">
    <property type="entry name" value="PHENYLACETATE-COENZYME A LIGASE"/>
    <property type="match status" value="1"/>
</dbReference>
<feature type="domain" description="AMP-dependent synthetase/ligase" evidence="3">
    <location>
        <begin position="6"/>
        <end position="334"/>
    </location>
</feature>
<reference evidence="5 6" key="1">
    <citation type="submission" date="2018-11" db="EMBL/GenBank/DDBJ databases">
        <title>Genome assembly of Steccherinum ochraceum LE-BIN_3174, the white-rot fungus of the Steccherinaceae family (The Residual Polyporoid clade, Polyporales, Basidiomycota).</title>
        <authorList>
            <person name="Fedorova T.V."/>
            <person name="Glazunova O.A."/>
            <person name="Landesman E.O."/>
            <person name="Moiseenko K.V."/>
            <person name="Psurtseva N.V."/>
            <person name="Savinova O.S."/>
            <person name="Shakhova N.V."/>
            <person name="Tyazhelova T.V."/>
            <person name="Vasina D.V."/>
        </authorList>
    </citation>
    <scope>NUCLEOTIDE SEQUENCE [LARGE SCALE GENOMIC DNA]</scope>
    <source>
        <strain evidence="5 6">LE-BIN_3174</strain>
    </source>
</reference>
<keyword evidence="1" id="KW-0596">Phosphopantetheine</keyword>
<dbReference type="AlphaFoldDB" id="A0A4R0RD59"/>
<evidence type="ECO:0000259" key="4">
    <source>
        <dbReference type="Pfam" id="PF01370"/>
    </source>
</evidence>
<dbReference type="EMBL" id="RWJN01000299">
    <property type="protein sequence ID" value="TCD63425.1"/>
    <property type="molecule type" value="Genomic_DNA"/>
</dbReference>
<evidence type="ECO:0000256" key="2">
    <source>
        <dbReference type="ARBA" id="ARBA00022553"/>
    </source>
</evidence>
<accession>A0A4R0RD59</accession>
<dbReference type="InterPro" id="IPR036291">
    <property type="entry name" value="NAD(P)-bd_dom_sf"/>
</dbReference>
<gene>
    <name evidence="5" type="ORF">EIP91_005426</name>
</gene>
<feature type="domain" description="NAD-dependent epimerase/dehydratase" evidence="4">
    <location>
        <begin position="674"/>
        <end position="866"/>
    </location>
</feature>
<dbReference type="Pfam" id="PF23562">
    <property type="entry name" value="AMP-binding_C_3"/>
    <property type="match status" value="1"/>
</dbReference>
<dbReference type="PANTHER" id="PTHR43439:SF2">
    <property type="entry name" value="ENZYME, PUTATIVE (JCVI)-RELATED"/>
    <property type="match status" value="1"/>
</dbReference>
<dbReference type="STRING" id="92696.A0A4R0RD59"/>
<dbReference type="OrthoDB" id="429813at2759"/>
<dbReference type="InterPro" id="IPR036736">
    <property type="entry name" value="ACP-like_sf"/>
</dbReference>
<dbReference type="InterPro" id="IPR051414">
    <property type="entry name" value="Adenylate-forming_Reductase"/>
</dbReference>
<keyword evidence="6" id="KW-1185">Reference proteome</keyword>
<comment type="caution">
    <text evidence="5">The sequence shown here is derived from an EMBL/GenBank/DDBJ whole genome shotgun (WGS) entry which is preliminary data.</text>
</comment>
<dbReference type="SUPFAM" id="SSF51735">
    <property type="entry name" value="NAD(P)-binding Rossmann-fold domains"/>
    <property type="match status" value="1"/>
</dbReference>
<organism evidence="5 6">
    <name type="scientific">Steccherinum ochraceum</name>
    <dbReference type="NCBI Taxonomy" id="92696"/>
    <lineage>
        <taxon>Eukaryota</taxon>
        <taxon>Fungi</taxon>
        <taxon>Dikarya</taxon>
        <taxon>Basidiomycota</taxon>
        <taxon>Agaricomycotina</taxon>
        <taxon>Agaricomycetes</taxon>
        <taxon>Polyporales</taxon>
        <taxon>Steccherinaceae</taxon>
        <taxon>Steccherinum</taxon>
    </lineage>
</organism>
<dbReference type="Gene3D" id="1.10.1200.10">
    <property type="entry name" value="ACP-like"/>
    <property type="match status" value="1"/>
</dbReference>
<name>A0A4R0RD59_9APHY</name>
<evidence type="ECO:0000259" key="3">
    <source>
        <dbReference type="Pfam" id="PF00501"/>
    </source>
</evidence>
<dbReference type="InterPro" id="IPR042099">
    <property type="entry name" value="ANL_N_sf"/>
</dbReference>
<dbReference type="SUPFAM" id="SSF56801">
    <property type="entry name" value="Acetyl-CoA synthetase-like"/>
    <property type="match status" value="1"/>
</dbReference>
<proteinExistence type="predicted"/>
<keyword evidence="2" id="KW-0597">Phosphoprotein</keyword>
<dbReference type="Pfam" id="PF01370">
    <property type="entry name" value="Epimerase"/>
    <property type="match status" value="1"/>
</dbReference>
<dbReference type="Pfam" id="PF00501">
    <property type="entry name" value="AMP-binding"/>
    <property type="match status" value="1"/>
</dbReference>
<dbReference type="InterPro" id="IPR001509">
    <property type="entry name" value="Epimerase_deHydtase"/>
</dbReference>